<dbReference type="InParanoid" id="F4RE77"/>
<name>F4RE77_MELLP</name>
<protein>
    <submittedName>
        <fullName evidence="1">Uncharacterized protein</fullName>
    </submittedName>
</protein>
<dbReference type="AlphaFoldDB" id="F4RE77"/>
<sequence length="66" mass="6976">MAEYVSTKSNFPVIFAARTQGASVEEAIASDIGPKSKLNLPKPKQAADIVKSKLSSALRSQLGESL</sequence>
<dbReference type="GeneID" id="18931773"/>
<dbReference type="HOGENOM" id="CLU_2831689_0_0_1"/>
<evidence type="ECO:0000313" key="2">
    <source>
        <dbReference type="Proteomes" id="UP000001072"/>
    </source>
</evidence>
<dbReference type="Proteomes" id="UP000001072">
    <property type="component" value="Unassembled WGS sequence"/>
</dbReference>
<gene>
    <name evidence="1" type="ORF">MELLADRAFT_71263</name>
</gene>
<organism evidence="2">
    <name type="scientific">Melampsora larici-populina (strain 98AG31 / pathotype 3-4-7)</name>
    <name type="common">Poplar leaf rust fungus</name>
    <dbReference type="NCBI Taxonomy" id="747676"/>
    <lineage>
        <taxon>Eukaryota</taxon>
        <taxon>Fungi</taxon>
        <taxon>Dikarya</taxon>
        <taxon>Basidiomycota</taxon>
        <taxon>Pucciniomycotina</taxon>
        <taxon>Pucciniomycetes</taxon>
        <taxon>Pucciniales</taxon>
        <taxon>Melampsoraceae</taxon>
        <taxon>Melampsora</taxon>
    </lineage>
</organism>
<reference evidence="2" key="1">
    <citation type="journal article" date="2011" name="Proc. Natl. Acad. Sci. U.S.A.">
        <title>Obligate biotrophy features unraveled by the genomic analysis of rust fungi.</title>
        <authorList>
            <person name="Duplessis S."/>
            <person name="Cuomo C.A."/>
            <person name="Lin Y.-C."/>
            <person name="Aerts A."/>
            <person name="Tisserant E."/>
            <person name="Veneault-Fourrey C."/>
            <person name="Joly D.L."/>
            <person name="Hacquard S."/>
            <person name="Amselem J."/>
            <person name="Cantarel B.L."/>
            <person name="Chiu R."/>
            <person name="Coutinho P.M."/>
            <person name="Feau N."/>
            <person name="Field M."/>
            <person name="Frey P."/>
            <person name="Gelhaye E."/>
            <person name="Goldberg J."/>
            <person name="Grabherr M.G."/>
            <person name="Kodira C.D."/>
            <person name="Kohler A."/>
            <person name="Kuees U."/>
            <person name="Lindquist E.A."/>
            <person name="Lucas S.M."/>
            <person name="Mago R."/>
            <person name="Mauceli E."/>
            <person name="Morin E."/>
            <person name="Murat C."/>
            <person name="Pangilinan J.L."/>
            <person name="Park R."/>
            <person name="Pearson M."/>
            <person name="Quesneville H."/>
            <person name="Rouhier N."/>
            <person name="Sakthikumar S."/>
            <person name="Salamov A.A."/>
            <person name="Schmutz J."/>
            <person name="Selles B."/>
            <person name="Shapiro H."/>
            <person name="Tanguay P."/>
            <person name="Tuskan G.A."/>
            <person name="Henrissat B."/>
            <person name="Van de Peer Y."/>
            <person name="Rouze P."/>
            <person name="Ellis J.G."/>
            <person name="Dodds P.N."/>
            <person name="Schein J.E."/>
            <person name="Zhong S."/>
            <person name="Hamelin R.C."/>
            <person name="Grigoriev I.V."/>
            <person name="Szabo L.J."/>
            <person name="Martin F."/>
        </authorList>
    </citation>
    <scope>NUCLEOTIDE SEQUENCE [LARGE SCALE GENOMIC DNA]</scope>
    <source>
        <strain evidence="2">98AG31 / pathotype 3-4-7</strain>
    </source>
</reference>
<proteinExistence type="predicted"/>
<dbReference type="KEGG" id="mlr:MELLADRAFT_71263"/>
<accession>F4RE77</accession>
<dbReference type="RefSeq" id="XP_007407680.1">
    <property type="nucleotide sequence ID" value="XM_007407618.1"/>
</dbReference>
<dbReference type="EMBL" id="GL883098">
    <property type="protein sequence ID" value="EGG09320.1"/>
    <property type="molecule type" value="Genomic_DNA"/>
</dbReference>
<evidence type="ECO:0000313" key="1">
    <source>
        <dbReference type="EMBL" id="EGG09320.1"/>
    </source>
</evidence>
<dbReference type="VEuPathDB" id="FungiDB:MELLADRAFT_71263"/>
<keyword evidence="2" id="KW-1185">Reference proteome</keyword>